<dbReference type="EMBL" id="JAIWYP010000004">
    <property type="protein sequence ID" value="KAH3836817.1"/>
    <property type="molecule type" value="Genomic_DNA"/>
</dbReference>
<comment type="caution">
    <text evidence="1">The sequence shown here is derived from an EMBL/GenBank/DDBJ whole genome shotgun (WGS) entry which is preliminary data.</text>
</comment>
<gene>
    <name evidence="1" type="ORF">DPMN_110193</name>
</gene>
<organism evidence="1 2">
    <name type="scientific">Dreissena polymorpha</name>
    <name type="common">Zebra mussel</name>
    <name type="synonym">Mytilus polymorpha</name>
    <dbReference type="NCBI Taxonomy" id="45954"/>
    <lineage>
        <taxon>Eukaryota</taxon>
        <taxon>Metazoa</taxon>
        <taxon>Spiralia</taxon>
        <taxon>Lophotrochozoa</taxon>
        <taxon>Mollusca</taxon>
        <taxon>Bivalvia</taxon>
        <taxon>Autobranchia</taxon>
        <taxon>Heteroconchia</taxon>
        <taxon>Euheterodonta</taxon>
        <taxon>Imparidentia</taxon>
        <taxon>Neoheterodontei</taxon>
        <taxon>Myida</taxon>
        <taxon>Dreissenoidea</taxon>
        <taxon>Dreissenidae</taxon>
        <taxon>Dreissena</taxon>
    </lineage>
</organism>
<evidence type="ECO:0000313" key="1">
    <source>
        <dbReference type="EMBL" id="KAH3836817.1"/>
    </source>
</evidence>
<accession>A0A9D4KCI5</accession>
<sequence>MLIFAEFQVTGQPLSEISFHKSKHGKTRKTRPRQQPAVVVTIDEEEALVRLKKVCPDACVFLKDYSDTDTASDDEDMPPV</sequence>
<name>A0A9D4KCI5_DREPO</name>
<keyword evidence="2" id="KW-1185">Reference proteome</keyword>
<reference evidence="1" key="2">
    <citation type="submission" date="2020-11" db="EMBL/GenBank/DDBJ databases">
        <authorList>
            <person name="McCartney M.A."/>
            <person name="Auch B."/>
            <person name="Kono T."/>
            <person name="Mallez S."/>
            <person name="Becker A."/>
            <person name="Gohl D.M."/>
            <person name="Silverstein K.A.T."/>
            <person name="Koren S."/>
            <person name="Bechman K.B."/>
            <person name="Herman A."/>
            <person name="Abrahante J.E."/>
            <person name="Garbe J."/>
        </authorList>
    </citation>
    <scope>NUCLEOTIDE SEQUENCE</scope>
    <source>
        <strain evidence="1">Duluth1</strain>
        <tissue evidence="1">Whole animal</tissue>
    </source>
</reference>
<reference evidence="1" key="1">
    <citation type="journal article" date="2019" name="bioRxiv">
        <title>The Genome of the Zebra Mussel, Dreissena polymorpha: A Resource for Invasive Species Research.</title>
        <authorList>
            <person name="McCartney M.A."/>
            <person name="Auch B."/>
            <person name="Kono T."/>
            <person name="Mallez S."/>
            <person name="Zhang Y."/>
            <person name="Obille A."/>
            <person name="Becker A."/>
            <person name="Abrahante J.E."/>
            <person name="Garbe J."/>
            <person name="Badalamenti J.P."/>
            <person name="Herman A."/>
            <person name="Mangelson H."/>
            <person name="Liachko I."/>
            <person name="Sullivan S."/>
            <person name="Sone E.D."/>
            <person name="Koren S."/>
            <person name="Silverstein K.A.T."/>
            <person name="Beckman K.B."/>
            <person name="Gohl D.M."/>
        </authorList>
    </citation>
    <scope>NUCLEOTIDE SEQUENCE</scope>
    <source>
        <strain evidence="1">Duluth1</strain>
        <tissue evidence="1">Whole animal</tissue>
    </source>
</reference>
<evidence type="ECO:0000313" key="2">
    <source>
        <dbReference type="Proteomes" id="UP000828390"/>
    </source>
</evidence>
<dbReference type="Proteomes" id="UP000828390">
    <property type="component" value="Unassembled WGS sequence"/>
</dbReference>
<proteinExistence type="predicted"/>
<protein>
    <submittedName>
        <fullName evidence="1">Uncharacterized protein</fullName>
    </submittedName>
</protein>
<dbReference type="AlphaFoldDB" id="A0A9D4KCI5"/>